<organism evidence="6 7">
    <name type="scientific">Mycena belliarum</name>
    <dbReference type="NCBI Taxonomy" id="1033014"/>
    <lineage>
        <taxon>Eukaryota</taxon>
        <taxon>Fungi</taxon>
        <taxon>Dikarya</taxon>
        <taxon>Basidiomycota</taxon>
        <taxon>Agaricomycotina</taxon>
        <taxon>Agaricomycetes</taxon>
        <taxon>Agaricomycetidae</taxon>
        <taxon>Agaricales</taxon>
        <taxon>Marasmiineae</taxon>
        <taxon>Mycenaceae</taxon>
        <taxon>Mycena</taxon>
    </lineage>
</organism>
<comment type="caution">
    <text evidence="6">The sequence shown here is derived from an EMBL/GenBank/DDBJ whole genome shotgun (WGS) entry which is preliminary data.</text>
</comment>
<dbReference type="Gene3D" id="6.10.140.2220">
    <property type="match status" value="1"/>
</dbReference>
<reference evidence="6" key="1">
    <citation type="submission" date="2023-03" db="EMBL/GenBank/DDBJ databases">
        <title>Massive genome expansion in bonnet fungi (Mycena s.s.) driven by repeated elements and novel gene families across ecological guilds.</title>
        <authorList>
            <consortium name="Lawrence Berkeley National Laboratory"/>
            <person name="Harder C.B."/>
            <person name="Miyauchi S."/>
            <person name="Viragh M."/>
            <person name="Kuo A."/>
            <person name="Thoen E."/>
            <person name="Andreopoulos B."/>
            <person name="Lu D."/>
            <person name="Skrede I."/>
            <person name="Drula E."/>
            <person name="Henrissat B."/>
            <person name="Morin E."/>
            <person name="Kohler A."/>
            <person name="Barry K."/>
            <person name="LaButti K."/>
            <person name="Morin E."/>
            <person name="Salamov A."/>
            <person name="Lipzen A."/>
            <person name="Mereny Z."/>
            <person name="Hegedus B."/>
            <person name="Baldrian P."/>
            <person name="Stursova M."/>
            <person name="Weitz H."/>
            <person name="Taylor A."/>
            <person name="Grigoriev I.V."/>
            <person name="Nagy L.G."/>
            <person name="Martin F."/>
            <person name="Kauserud H."/>
        </authorList>
    </citation>
    <scope>NUCLEOTIDE SEQUENCE</scope>
    <source>
        <strain evidence="6">CBHHK173m</strain>
    </source>
</reference>
<dbReference type="PROSITE" id="PS50865">
    <property type="entry name" value="ZF_MYND_2"/>
    <property type="match status" value="1"/>
</dbReference>
<dbReference type="EMBL" id="JARJCN010000065">
    <property type="protein sequence ID" value="KAJ7078545.1"/>
    <property type="molecule type" value="Genomic_DNA"/>
</dbReference>
<evidence type="ECO:0000256" key="3">
    <source>
        <dbReference type="ARBA" id="ARBA00022833"/>
    </source>
</evidence>
<dbReference type="SUPFAM" id="SSF144232">
    <property type="entry name" value="HIT/MYND zinc finger-like"/>
    <property type="match status" value="1"/>
</dbReference>
<evidence type="ECO:0000256" key="1">
    <source>
        <dbReference type="ARBA" id="ARBA00022723"/>
    </source>
</evidence>
<proteinExistence type="predicted"/>
<protein>
    <recommendedName>
        <fullName evidence="5">MYND-type domain-containing protein</fullName>
    </recommendedName>
</protein>
<keyword evidence="3" id="KW-0862">Zinc</keyword>
<evidence type="ECO:0000256" key="2">
    <source>
        <dbReference type="ARBA" id="ARBA00022771"/>
    </source>
</evidence>
<dbReference type="InterPro" id="IPR002893">
    <property type="entry name" value="Znf_MYND"/>
</dbReference>
<keyword evidence="2 4" id="KW-0863">Zinc-finger</keyword>
<dbReference type="GO" id="GO:0008270">
    <property type="term" value="F:zinc ion binding"/>
    <property type="evidence" value="ECO:0007669"/>
    <property type="project" value="UniProtKB-KW"/>
</dbReference>
<keyword evidence="1" id="KW-0479">Metal-binding</keyword>
<sequence>MSQDPKGPFRKVYLPLEKLERCHACSKTPKSPTLKLCAACGERSYCSATCQKKDWPSHKVICGKTDRIDLERYYPFLACMADAFHFNMNKPLHPAMTHAIVNSPNPGSHPTGLPDGSAANLLLLGDPILPTETGTEKWWPSAMTPNVRGKLLRRIVREGYTLAVATSICLALLAEMYTTTFVSAADSPHGEIERRSRLTYKSSPIADFGVVAGSADVKNQDKLAYFSLSDMSFFRGQDPDDHYWIYFTTIRGEEILLDCAMFTFNMCIMVNAGPYLCNDLPYIDAAPAFFRERVIGRHAPDLYTERRRMSVLRNDDLNRAVAYPLDGLDMALVGFFMKTLAGRTMSRTELDLVRKCNNVNCAALAINLERRAWANWPEPPLGIEGDPEERVCDPEASDAWFEYTTKWRSKNKKGTADKDSLVVAFREFEAQRAQRND</sequence>
<gene>
    <name evidence="6" type="ORF">B0H15DRAFT_924770</name>
</gene>
<accession>A0AAD6TX81</accession>
<evidence type="ECO:0000313" key="6">
    <source>
        <dbReference type="EMBL" id="KAJ7078545.1"/>
    </source>
</evidence>
<dbReference type="AlphaFoldDB" id="A0AAD6TX81"/>
<evidence type="ECO:0000259" key="5">
    <source>
        <dbReference type="PROSITE" id="PS50865"/>
    </source>
</evidence>
<name>A0AAD6TX81_9AGAR</name>
<evidence type="ECO:0000313" key="7">
    <source>
        <dbReference type="Proteomes" id="UP001222325"/>
    </source>
</evidence>
<evidence type="ECO:0000256" key="4">
    <source>
        <dbReference type="PROSITE-ProRule" id="PRU00134"/>
    </source>
</evidence>
<dbReference type="PROSITE" id="PS01360">
    <property type="entry name" value="ZF_MYND_1"/>
    <property type="match status" value="1"/>
</dbReference>
<keyword evidence="7" id="KW-1185">Reference proteome</keyword>
<dbReference type="Proteomes" id="UP001222325">
    <property type="component" value="Unassembled WGS sequence"/>
</dbReference>
<dbReference type="Pfam" id="PF01753">
    <property type="entry name" value="zf-MYND"/>
    <property type="match status" value="1"/>
</dbReference>
<feature type="domain" description="MYND-type" evidence="5">
    <location>
        <begin position="22"/>
        <end position="62"/>
    </location>
</feature>